<dbReference type="Proteomes" id="UP001500837">
    <property type="component" value="Unassembled WGS sequence"/>
</dbReference>
<comment type="caution">
    <text evidence="1">The sequence shown here is derived from an EMBL/GenBank/DDBJ whole genome shotgun (WGS) entry which is preliminary data.</text>
</comment>
<keyword evidence="2" id="KW-1185">Reference proteome</keyword>
<dbReference type="AlphaFoldDB" id="A0AAV3S6W2"/>
<name>A0AAV3S6W2_9EURY</name>
<dbReference type="RefSeq" id="WP_211313007.1">
    <property type="nucleotide sequence ID" value="NZ_BAAABL010000035.1"/>
</dbReference>
<proteinExistence type="predicted"/>
<organism evidence="1 2">
    <name type="scientific">Halarchaeum salinum</name>
    <dbReference type="NCBI Taxonomy" id="489912"/>
    <lineage>
        <taxon>Archaea</taxon>
        <taxon>Methanobacteriati</taxon>
        <taxon>Methanobacteriota</taxon>
        <taxon>Stenosarchaea group</taxon>
        <taxon>Halobacteria</taxon>
        <taxon>Halobacteriales</taxon>
        <taxon>Halobacteriaceae</taxon>
    </lineage>
</organism>
<accession>A0AAV3S6W2</accession>
<dbReference type="EMBL" id="BAAABL010000035">
    <property type="protein sequence ID" value="GAA0296670.1"/>
    <property type="molecule type" value="Genomic_DNA"/>
</dbReference>
<protein>
    <submittedName>
        <fullName evidence="1">Uncharacterized protein</fullName>
    </submittedName>
</protein>
<sequence length="67" mass="7899">MAKSRALITETERDRLTGEVDIDDHKRYQAVSRVRRRIQNELPEDVALLAEHRPDLLEELRDVVCEE</sequence>
<evidence type="ECO:0000313" key="2">
    <source>
        <dbReference type="Proteomes" id="UP001500837"/>
    </source>
</evidence>
<evidence type="ECO:0000313" key="1">
    <source>
        <dbReference type="EMBL" id="GAA0296670.1"/>
    </source>
</evidence>
<reference evidence="1 2" key="1">
    <citation type="journal article" date="2019" name="Int. J. Syst. Evol. Microbiol.">
        <title>The Global Catalogue of Microorganisms (GCM) 10K type strain sequencing project: providing services to taxonomists for standard genome sequencing and annotation.</title>
        <authorList>
            <consortium name="The Broad Institute Genomics Platform"/>
            <consortium name="The Broad Institute Genome Sequencing Center for Infectious Disease"/>
            <person name="Wu L."/>
            <person name="Ma J."/>
        </authorList>
    </citation>
    <scope>NUCLEOTIDE SEQUENCE [LARGE SCALE GENOMIC DNA]</scope>
    <source>
        <strain evidence="1 2">JCM 16330</strain>
    </source>
</reference>
<gene>
    <name evidence="1" type="ORF">GCM10009066_08910</name>
</gene>